<evidence type="ECO:0000313" key="3">
    <source>
        <dbReference type="Proteomes" id="UP000637383"/>
    </source>
</evidence>
<organism evidence="2 3">
    <name type="scientific">Nostoc paludosum FACHB-159</name>
    <dbReference type="NCBI Taxonomy" id="2692908"/>
    <lineage>
        <taxon>Bacteria</taxon>
        <taxon>Bacillati</taxon>
        <taxon>Cyanobacteriota</taxon>
        <taxon>Cyanophyceae</taxon>
        <taxon>Nostocales</taxon>
        <taxon>Nostocaceae</taxon>
        <taxon>Nostoc</taxon>
    </lineage>
</organism>
<accession>A0ABR8K1R3</accession>
<name>A0ABR8K1R3_9NOSO</name>
<protein>
    <submittedName>
        <fullName evidence="2">Uncharacterized protein</fullName>
    </submittedName>
</protein>
<comment type="caution">
    <text evidence="2">The sequence shown here is derived from an EMBL/GenBank/DDBJ whole genome shotgun (WGS) entry which is preliminary data.</text>
</comment>
<evidence type="ECO:0000256" key="1">
    <source>
        <dbReference type="SAM" id="Phobius"/>
    </source>
</evidence>
<dbReference type="RefSeq" id="WP_190954123.1">
    <property type="nucleotide sequence ID" value="NZ_JACJTU010000004.1"/>
</dbReference>
<keyword evidence="1" id="KW-0812">Transmembrane</keyword>
<keyword evidence="1" id="KW-0472">Membrane</keyword>
<proteinExistence type="predicted"/>
<feature type="transmembrane region" description="Helical" evidence="1">
    <location>
        <begin position="251"/>
        <end position="270"/>
    </location>
</feature>
<dbReference type="Proteomes" id="UP000637383">
    <property type="component" value="Unassembled WGS sequence"/>
</dbReference>
<gene>
    <name evidence="2" type="ORF">H6H03_05420</name>
</gene>
<reference evidence="2 3" key="1">
    <citation type="journal article" date="2020" name="ISME J.">
        <title>Comparative genomics reveals insights into cyanobacterial evolution and habitat adaptation.</title>
        <authorList>
            <person name="Chen M.Y."/>
            <person name="Teng W.K."/>
            <person name="Zhao L."/>
            <person name="Hu C.X."/>
            <person name="Zhou Y.K."/>
            <person name="Han B.P."/>
            <person name="Song L.R."/>
            <person name="Shu W.S."/>
        </authorList>
    </citation>
    <scope>NUCLEOTIDE SEQUENCE [LARGE SCALE GENOMIC DNA]</scope>
    <source>
        <strain evidence="2 3">FACHB-159</strain>
    </source>
</reference>
<keyword evidence="1" id="KW-1133">Transmembrane helix</keyword>
<keyword evidence="3" id="KW-1185">Reference proteome</keyword>
<evidence type="ECO:0000313" key="2">
    <source>
        <dbReference type="EMBL" id="MBD2733355.1"/>
    </source>
</evidence>
<dbReference type="EMBL" id="JACJTU010000004">
    <property type="protein sequence ID" value="MBD2733355.1"/>
    <property type="molecule type" value="Genomic_DNA"/>
</dbReference>
<sequence>MWYCPQNLGVDGKEFWDEFRKLNYHILIWLFPEHISTDEMRKQVQKIYYDFLRLWQYRHKVVWSYYQSRYQKQILKREYIEIQPSIQQTSELPKLLQTNNLKLSKLQESLTNNLINLSDYTIALNYLENQSRTIQLNLENYQSHLADIQQKYTNSDLKFLEKFSESEFYGKKYQRQVEVDYAILSPGLTLLQNLNNTIQGIIDLEQTKSDRTLNTTIAIAGVGLATSQIASAVILAQPNDYQQHLQFRAEVFSWSVGIGIFFAVLIFISLRFRR</sequence>